<dbReference type="Pfam" id="PF00355">
    <property type="entry name" value="Rieske"/>
    <property type="match status" value="1"/>
</dbReference>
<dbReference type="EMBL" id="CP029803">
    <property type="protein sequence ID" value="AWT60514.1"/>
    <property type="molecule type" value="Genomic_DNA"/>
</dbReference>
<keyword evidence="3" id="KW-0408">Iron</keyword>
<sequence length="584" mass="64898">MKETSGYQAVASQAEILVGRAKVVRLGAHSIALFRLGDEIIALDNRCPHMGFPLDRGTVKDGILTCHWHHARFDIGSGCAFDLFADDIPVFDTFCEDGRVFVSKTPKAVPGESYYGQRLKKGLEQNIGLVQSKSVIGLLESQTEFKEIVRQIARFGGANHENWNDGMTSLAVVTNLWPDLSDRTRIFALSYAARRLADNCADRPSRRDRNQLAGSTSSLLQLKRWFRDWLVVRQRDGAERTVLTAAAISPGSMKLNDLLFAGVSDRIFSNTGHTLDFFNKAFELLDFIGWEEAEGILPTLMPQASGARGGEEQSSWRSPVDLIEIIRSVEAELPSILSNRGKSEAPLDPDLEGILWGDNPATITELIAGEIARGVDVLAIAKQVCYTAAMRLARFPESNDIADWFNPVHTFNFSNAVYQSLKRGVTPDTVKAIFHAAMATYKDRFLNIPEAPLPGELNDFENLPEEPELLREQITGLLDHRQNLNAVTGAVAKYVRLRHPLGDLIDTLAIATLREDLDFHKIQVLEAGVSQARLWQGGPEEENIFVGITRHLAAHCPTRRGESRMTQIAVRLQRDEVIYDNAGK</sequence>
<proteinExistence type="inferred from homology"/>
<evidence type="ECO:0000256" key="5">
    <source>
        <dbReference type="ARBA" id="ARBA00034078"/>
    </source>
</evidence>
<dbReference type="PANTHER" id="PTHR21496:SF0">
    <property type="entry name" value="RIESKE DOMAIN-CONTAINING PROTEIN"/>
    <property type="match status" value="1"/>
</dbReference>
<keyword evidence="8" id="KW-0560">Oxidoreductase</keyword>
<keyword evidence="2" id="KW-0479">Metal-binding</keyword>
<evidence type="ECO:0000256" key="1">
    <source>
        <dbReference type="ARBA" id="ARBA00022714"/>
    </source>
</evidence>
<evidence type="ECO:0000256" key="2">
    <source>
        <dbReference type="ARBA" id="ARBA00022723"/>
    </source>
</evidence>
<accession>A0A2Z4AJA3</accession>
<evidence type="ECO:0000313" key="9">
    <source>
        <dbReference type="Proteomes" id="UP000247465"/>
    </source>
</evidence>
<organism evidence="8 9">
    <name type="scientific">Candidatus Moanibacter tarae</name>
    <dbReference type="NCBI Taxonomy" id="2200854"/>
    <lineage>
        <taxon>Bacteria</taxon>
        <taxon>Pseudomonadati</taxon>
        <taxon>Verrucomicrobiota</taxon>
        <taxon>Opitutia</taxon>
        <taxon>Puniceicoccales</taxon>
        <taxon>Puniceicoccales incertae sedis</taxon>
        <taxon>Candidatus Moanibacter</taxon>
    </lineage>
</organism>
<evidence type="ECO:0000256" key="4">
    <source>
        <dbReference type="ARBA" id="ARBA00023014"/>
    </source>
</evidence>
<evidence type="ECO:0000313" key="8">
    <source>
        <dbReference type="EMBL" id="AWT60514.1"/>
    </source>
</evidence>
<evidence type="ECO:0000256" key="6">
    <source>
        <dbReference type="ARBA" id="ARBA00038001"/>
    </source>
</evidence>
<keyword evidence="8" id="KW-0223">Dioxygenase</keyword>
<protein>
    <submittedName>
        <fullName evidence="8">3-phenylpropionate/cinnamic acid dioxygenase ferredoxin subunit</fullName>
    </submittedName>
</protein>
<dbReference type="InterPro" id="IPR017941">
    <property type="entry name" value="Rieske_2Fe-2S"/>
</dbReference>
<comment type="similarity">
    <text evidence="6">Belongs to the bacterial ring-hydroxylating dioxygenase ferredoxin component family.</text>
</comment>
<dbReference type="GO" id="GO:0046872">
    <property type="term" value="F:metal ion binding"/>
    <property type="evidence" value="ECO:0007669"/>
    <property type="project" value="UniProtKB-KW"/>
</dbReference>
<gene>
    <name evidence="8" type="primary">hcaC_1</name>
    <name evidence="8" type="ORF">DF168_01728</name>
</gene>
<keyword evidence="1" id="KW-0001">2Fe-2S</keyword>
<comment type="cofactor">
    <cofactor evidence="5">
        <name>[2Fe-2S] cluster</name>
        <dbReference type="ChEBI" id="CHEBI:190135"/>
    </cofactor>
</comment>
<dbReference type="GO" id="GO:0051213">
    <property type="term" value="F:dioxygenase activity"/>
    <property type="evidence" value="ECO:0007669"/>
    <property type="project" value="UniProtKB-KW"/>
</dbReference>
<reference evidence="8 9" key="1">
    <citation type="submission" date="2018-06" db="EMBL/GenBank/DDBJ databases">
        <title>Draft Genome Sequence of a Novel Marine Bacterium Related to the Verrucomicrobia.</title>
        <authorList>
            <person name="Vosseberg J."/>
            <person name="Martijn J."/>
            <person name="Ettema T.J.G."/>
        </authorList>
    </citation>
    <scope>NUCLEOTIDE SEQUENCE [LARGE SCALE GENOMIC DNA]</scope>
    <source>
        <strain evidence="8">TARA_B100001123</strain>
    </source>
</reference>
<dbReference type="Proteomes" id="UP000247465">
    <property type="component" value="Chromosome"/>
</dbReference>
<evidence type="ECO:0000259" key="7">
    <source>
        <dbReference type="PROSITE" id="PS51296"/>
    </source>
</evidence>
<feature type="domain" description="Rieske" evidence="7">
    <location>
        <begin position="8"/>
        <end position="102"/>
    </location>
</feature>
<dbReference type="PROSITE" id="PS51296">
    <property type="entry name" value="RIESKE"/>
    <property type="match status" value="1"/>
</dbReference>
<dbReference type="AlphaFoldDB" id="A0A2Z4AJA3"/>
<dbReference type="SUPFAM" id="SSF50022">
    <property type="entry name" value="ISP domain"/>
    <property type="match status" value="1"/>
</dbReference>
<evidence type="ECO:0000256" key="3">
    <source>
        <dbReference type="ARBA" id="ARBA00023004"/>
    </source>
</evidence>
<dbReference type="InterPro" id="IPR036922">
    <property type="entry name" value="Rieske_2Fe-2S_sf"/>
</dbReference>
<name>A0A2Z4AJA3_9BACT</name>
<dbReference type="GO" id="GO:0051537">
    <property type="term" value="F:2 iron, 2 sulfur cluster binding"/>
    <property type="evidence" value="ECO:0007669"/>
    <property type="project" value="UniProtKB-KW"/>
</dbReference>
<keyword evidence="4" id="KW-0411">Iron-sulfur</keyword>
<dbReference type="Gene3D" id="2.102.10.10">
    <property type="entry name" value="Rieske [2Fe-2S] iron-sulphur domain"/>
    <property type="match status" value="1"/>
</dbReference>
<dbReference type="PANTHER" id="PTHR21496">
    <property type="entry name" value="FERREDOXIN-RELATED"/>
    <property type="match status" value="1"/>
</dbReference>
<dbReference type="KEGG" id="mtar:DF168_01728"/>
<dbReference type="CDD" id="cd03467">
    <property type="entry name" value="Rieske"/>
    <property type="match status" value="1"/>
</dbReference>